<dbReference type="PANTHER" id="PTHR11893">
    <property type="entry name" value="INNEXIN"/>
    <property type="match status" value="1"/>
</dbReference>
<dbReference type="GO" id="GO:0007602">
    <property type="term" value="P:phototransduction"/>
    <property type="evidence" value="ECO:0007669"/>
    <property type="project" value="TreeGrafter"/>
</dbReference>
<evidence type="ECO:0000256" key="7">
    <source>
        <dbReference type="ARBA" id="ARBA00022949"/>
    </source>
</evidence>
<keyword evidence="9 12" id="KW-0406">Ion transport</keyword>
<proteinExistence type="inferred from homology"/>
<evidence type="ECO:0000256" key="9">
    <source>
        <dbReference type="ARBA" id="ARBA00023065"/>
    </source>
</evidence>
<feature type="transmembrane region" description="Helical" evidence="12">
    <location>
        <begin position="277"/>
        <end position="310"/>
    </location>
</feature>
<evidence type="ECO:0000256" key="4">
    <source>
        <dbReference type="ARBA" id="ARBA00022475"/>
    </source>
</evidence>
<dbReference type="Proteomes" id="UP000728032">
    <property type="component" value="Unassembled WGS sequence"/>
</dbReference>
<dbReference type="GO" id="GO:0034220">
    <property type="term" value="P:monoatomic ion transmembrane transport"/>
    <property type="evidence" value="ECO:0007669"/>
    <property type="project" value="UniProtKB-KW"/>
</dbReference>
<name>A0A7R9QET0_9ACAR</name>
<dbReference type="GO" id="GO:0005243">
    <property type="term" value="F:gap junction channel activity"/>
    <property type="evidence" value="ECO:0007669"/>
    <property type="project" value="TreeGrafter"/>
</dbReference>
<evidence type="ECO:0000256" key="3">
    <source>
        <dbReference type="ARBA" id="ARBA00022448"/>
    </source>
</evidence>
<dbReference type="EMBL" id="CAJPVJ010001241">
    <property type="protein sequence ID" value="CAG2164367.1"/>
    <property type="molecule type" value="Genomic_DNA"/>
</dbReference>
<keyword evidence="8 12" id="KW-1133">Transmembrane helix</keyword>
<keyword evidence="6" id="KW-0303">Gap junction</keyword>
<comment type="subcellular location">
    <subcellularLocation>
        <location evidence="1">Cell junction</location>
        <location evidence="1">Gap junction</location>
    </subcellularLocation>
    <subcellularLocation>
        <location evidence="2 12">Cell membrane</location>
        <topology evidence="2 12">Multi-pass membrane protein</topology>
    </subcellularLocation>
</comment>
<dbReference type="PROSITE" id="PS51013">
    <property type="entry name" value="PANNEXIN"/>
    <property type="match status" value="1"/>
</dbReference>
<evidence type="ECO:0000256" key="10">
    <source>
        <dbReference type="ARBA" id="ARBA00023136"/>
    </source>
</evidence>
<keyword evidence="11 12" id="KW-0407">Ion channel</keyword>
<evidence type="ECO:0000256" key="5">
    <source>
        <dbReference type="ARBA" id="ARBA00022692"/>
    </source>
</evidence>
<feature type="transmembrane region" description="Helical" evidence="12">
    <location>
        <begin position="116"/>
        <end position="138"/>
    </location>
</feature>
<dbReference type="PRINTS" id="PR01262">
    <property type="entry name" value="INNEXIN"/>
</dbReference>
<dbReference type="PANTHER" id="PTHR11893:SF41">
    <property type="entry name" value="INNEXIN INX2"/>
    <property type="match status" value="1"/>
</dbReference>
<evidence type="ECO:0000313" key="13">
    <source>
        <dbReference type="EMBL" id="CAD7643034.1"/>
    </source>
</evidence>
<gene>
    <name evidence="12" type="primary">inx</name>
    <name evidence="13" type="ORF">ONB1V03_LOCUS3923</name>
</gene>
<accession>A0A7R9QET0</accession>
<dbReference type="AlphaFoldDB" id="A0A7R9QET0"/>
<protein>
    <recommendedName>
        <fullName evidence="12">Innexin</fullName>
    </recommendedName>
</protein>
<keyword evidence="7" id="KW-0965">Cell junction</keyword>
<keyword evidence="3 12" id="KW-0813">Transport</keyword>
<keyword evidence="4" id="KW-1003">Cell membrane</keyword>
<comment type="caution">
    <text evidence="12">Lacks conserved residue(s) required for the propagation of feature annotation.</text>
</comment>
<comment type="function">
    <text evidence="12">Structural component of the gap junctions.</text>
</comment>
<evidence type="ECO:0000256" key="2">
    <source>
        <dbReference type="ARBA" id="ARBA00004651"/>
    </source>
</evidence>
<evidence type="ECO:0000256" key="6">
    <source>
        <dbReference type="ARBA" id="ARBA00022868"/>
    </source>
</evidence>
<evidence type="ECO:0000313" key="14">
    <source>
        <dbReference type="Proteomes" id="UP000728032"/>
    </source>
</evidence>
<keyword evidence="14" id="KW-1185">Reference proteome</keyword>
<reference evidence="13" key="1">
    <citation type="submission" date="2020-11" db="EMBL/GenBank/DDBJ databases">
        <authorList>
            <person name="Tran Van P."/>
        </authorList>
    </citation>
    <scope>NUCLEOTIDE SEQUENCE</scope>
</reference>
<evidence type="ECO:0000256" key="1">
    <source>
        <dbReference type="ARBA" id="ARBA00004610"/>
    </source>
</evidence>
<keyword evidence="5 12" id="KW-0812">Transmembrane</keyword>
<dbReference type="GO" id="GO:0005921">
    <property type="term" value="C:gap junction"/>
    <property type="evidence" value="ECO:0007669"/>
    <property type="project" value="UniProtKB-SubCell"/>
</dbReference>
<dbReference type="EMBL" id="OC916066">
    <property type="protein sequence ID" value="CAD7643034.1"/>
    <property type="molecule type" value="Genomic_DNA"/>
</dbReference>
<organism evidence="13">
    <name type="scientific">Oppiella nova</name>
    <dbReference type="NCBI Taxonomy" id="334625"/>
    <lineage>
        <taxon>Eukaryota</taxon>
        <taxon>Metazoa</taxon>
        <taxon>Ecdysozoa</taxon>
        <taxon>Arthropoda</taxon>
        <taxon>Chelicerata</taxon>
        <taxon>Arachnida</taxon>
        <taxon>Acari</taxon>
        <taxon>Acariformes</taxon>
        <taxon>Sarcoptiformes</taxon>
        <taxon>Oribatida</taxon>
        <taxon>Brachypylina</taxon>
        <taxon>Oppioidea</taxon>
        <taxon>Oppiidae</taxon>
        <taxon>Oppiella</taxon>
    </lineage>
</organism>
<feature type="transmembrane region" description="Helical" evidence="12">
    <location>
        <begin position="184"/>
        <end position="205"/>
    </location>
</feature>
<dbReference type="OrthoDB" id="5867527at2759"/>
<comment type="similarity">
    <text evidence="12">Belongs to the pannexin family.</text>
</comment>
<sequence>MVVNLFEDVLEDVKGLIKLGHICIDNNVFRCHYKASVIILIAFSILNTSGQFFGDPIDCLCSDEIGDDKNDLLDSYCWIHSTFTLPKALHKKVGLEVAHPGVDQYKPDDVKVYHKYYQWVWLVLFLQSLMFYIPRYVWKLCEGGRIKSLVFDLDKPVLKPSEKQEKLGLLVLYLKSNIRYHNSYFFYFVICEVMNFANVIIQIYLVDGFLGGAFTTYGTDVLKYTEQDQEKRVDPMIATFPRMTKCTFHQYGPSGDVQRHDALCILRLNILNEKMYIFLWFWFLFLAAISGLVVLYRLIIIFVPAFRYLVLRSRARMTDPNHLKLVMEVSKIGDWFLLYLLCKNIDRQNFKELIQEYTKEIVDDGSGQHLMAYPDNPDKLK</sequence>
<evidence type="ECO:0000256" key="8">
    <source>
        <dbReference type="ARBA" id="ARBA00022989"/>
    </source>
</evidence>
<evidence type="ECO:0000256" key="12">
    <source>
        <dbReference type="RuleBase" id="RU010713"/>
    </source>
</evidence>
<dbReference type="GO" id="GO:0005886">
    <property type="term" value="C:plasma membrane"/>
    <property type="evidence" value="ECO:0007669"/>
    <property type="project" value="UniProtKB-SubCell"/>
</dbReference>
<dbReference type="InterPro" id="IPR000990">
    <property type="entry name" value="Innexin"/>
</dbReference>
<dbReference type="Pfam" id="PF00876">
    <property type="entry name" value="Innexin"/>
    <property type="match status" value="1"/>
</dbReference>
<evidence type="ECO:0000256" key="11">
    <source>
        <dbReference type="ARBA" id="ARBA00023303"/>
    </source>
</evidence>
<keyword evidence="10 12" id="KW-0472">Membrane</keyword>